<dbReference type="AlphaFoldDB" id="A0A5P8K1H7"/>
<dbReference type="Proteomes" id="UP000327294">
    <property type="component" value="Chromosome"/>
</dbReference>
<dbReference type="RefSeq" id="WP_152168322.1">
    <property type="nucleotide sequence ID" value="NZ_CP045096.1"/>
</dbReference>
<keyword evidence="3" id="KW-1185">Reference proteome</keyword>
<evidence type="ECO:0000313" key="2">
    <source>
        <dbReference type="EMBL" id="QFQ96830.1"/>
    </source>
</evidence>
<gene>
    <name evidence="2" type="ORF">F9278_12045</name>
</gene>
<feature type="region of interest" description="Disordered" evidence="1">
    <location>
        <begin position="107"/>
        <end position="129"/>
    </location>
</feature>
<dbReference type="EMBL" id="CP045096">
    <property type="protein sequence ID" value="QFQ96830.1"/>
    <property type="molecule type" value="Genomic_DNA"/>
</dbReference>
<proteinExistence type="predicted"/>
<evidence type="ECO:0000313" key="3">
    <source>
        <dbReference type="Proteomes" id="UP000327294"/>
    </source>
</evidence>
<organism evidence="2 3">
    <name type="scientific">Streptomyces phaeolivaceus</name>
    <dbReference type="NCBI Taxonomy" id="2653200"/>
    <lineage>
        <taxon>Bacteria</taxon>
        <taxon>Bacillati</taxon>
        <taxon>Actinomycetota</taxon>
        <taxon>Actinomycetes</taxon>
        <taxon>Kitasatosporales</taxon>
        <taxon>Streptomycetaceae</taxon>
        <taxon>Streptomyces</taxon>
    </lineage>
</organism>
<dbReference type="Pfam" id="PF20117">
    <property type="entry name" value="DUF6507"/>
    <property type="match status" value="1"/>
</dbReference>
<accession>A0A5P8K1H7</accession>
<reference evidence="2 3" key="1">
    <citation type="submission" date="2019-10" db="EMBL/GenBank/DDBJ databases">
        <title>Streptomyces sp. strain GY16 isolated from leaves of Broussonetia papyrifera.</title>
        <authorList>
            <person name="Mo P."/>
        </authorList>
    </citation>
    <scope>NUCLEOTIDE SEQUENCE [LARGE SCALE GENOMIC DNA]</scope>
    <source>
        <strain evidence="2 3">GY16</strain>
    </source>
</reference>
<protein>
    <recommendedName>
        <fullName evidence="4">ESX-1 secretion-associated protein</fullName>
    </recommendedName>
</protein>
<evidence type="ECO:0008006" key="4">
    <source>
        <dbReference type="Google" id="ProtNLM"/>
    </source>
</evidence>
<dbReference type="InterPro" id="IPR045436">
    <property type="entry name" value="DUF6507"/>
</dbReference>
<evidence type="ECO:0000256" key="1">
    <source>
        <dbReference type="SAM" id="MobiDB-lite"/>
    </source>
</evidence>
<dbReference type="KEGG" id="sphv:F9278_12045"/>
<sequence>MTGWDIDPVGVRGVLETSGTHGKNLSEAGSAMQGNLEEAASAAGMITSQYGPYTSTVGVVGAALGEFLQQWSRDLLYIAERASRSLSGAAEATGHYVEGDLTLAANAQSEAAKEPKVELPGVDASAKGQ</sequence>
<name>A0A5P8K1H7_9ACTN</name>